<evidence type="ECO:0000313" key="2">
    <source>
        <dbReference type="EMBL" id="NLR67308.1"/>
    </source>
</evidence>
<reference evidence="2 3" key="1">
    <citation type="submission" date="2020-04" db="EMBL/GenBank/DDBJ databases">
        <authorList>
            <person name="Yin C."/>
        </authorList>
    </citation>
    <scope>NUCLEOTIDE SEQUENCE [LARGE SCALE GENOMIC DNA]</scope>
    <source>
        <strain evidence="2 3">Ae27</strain>
    </source>
</reference>
<sequence length="177" mass="20546">MNITEDTPAIHHGRNIRMFRKTIDMKQDVLAKRLSDLGARQQDVSRLEQMEVIEDDILTLVAKALNIDVRLIKEFDADTAIRNICVVKENTFTDQSYSIGQQIVNAGERMVDVYERLVASEKEKYTILNDGNTELKKLHEELMRKYDELAKHNTRLVENNLELMNKLQTLLEKISTK</sequence>
<dbReference type="EMBL" id="JABAIA010000002">
    <property type="protein sequence ID" value="NLR67308.1"/>
    <property type="molecule type" value="Genomic_DNA"/>
</dbReference>
<dbReference type="Gene3D" id="1.10.260.40">
    <property type="entry name" value="lambda repressor-like DNA-binding domains"/>
    <property type="match status" value="1"/>
</dbReference>
<dbReference type="Proteomes" id="UP000570474">
    <property type="component" value="Unassembled WGS sequence"/>
</dbReference>
<keyword evidence="1" id="KW-0175">Coiled coil</keyword>
<feature type="coiled-coil region" evidence="1">
    <location>
        <begin position="132"/>
        <end position="173"/>
    </location>
</feature>
<organism evidence="2 3">
    <name type="scientific">Chitinophaga varians</name>
    <dbReference type="NCBI Taxonomy" id="2202339"/>
    <lineage>
        <taxon>Bacteria</taxon>
        <taxon>Pseudomonadati</taxon>
        <taxon>Bacteroidota</taxon>
        <taxon>Chitinophagia</taxon>
        <taxon>Chitinophagales</taxon>
        <taxon>Chitinophagaceae</taxon>
        <taxon>Chitinophaga</taxon>
    </lineage>
</organism>
<dbReference type="RefSeq" id="WP_168873185.1">
    <property type="nucleotide sequence ID" value="NZ_JABAIA010000002.1"/>
</dbReference>
<evidence type="ECO:0008006" key="4">
    <source>
        <dbReference type="Google" id="ProtNLM"/>
    </source>
</evidence>
<name>A0A847S2K2_9BACT</name>
<evidence type="ECO:0000256" key="1">
    <source>
        <dbReference type="SAM" id="Coils"/>
    </source>
</evidence>
<dbReference type="SUPFAM" id="SSF47413">
    <property type="entry name" value="lambda repressor-like DNA-binding domains"/>
    <property type="match status" value="1"/>
</dbReference>
<dbReference type="InterPro" id="IPR010982">
    <property type="entry name" value="Lambda_DNA-bd_dom_sf"/>
</dbReference>
<protein>
    <recommendedName>
        <fullName evidence="4">HTH cro/C1-type domain-containing protein</fullName>
    </recommendedName>
</protein>
<dbReference type="AlphaFoldDB" id="A0A847S2K2"/>
<comment type="caution">
    <text evidence="2">The sequence shown here is derived from an EMBL/GenBank/DDBJ whole genome shotgun (WGS) entry which is preliminary data.</text>
</comment>
<accession>A0A847S2K2</accession>
<dbReference type="GO" id="GO:0003677">
    <property type="term" value="F:DNA binding"/>
    <property type="evidence" value="ECO:0007669"/>
    <property type="project" value="InterPro"/>
</dbReference>
<keyword evidence="3" id="KW-1185">Reference proteome</keyword>
<evidence type="ECO:0000313" key="3">
    <source>
        <dbReference type="Proteomes" id="UP000570474"/>
    </source>
</evidence>
<proteinExistence type="predicted"/>
<gene>
    <name evidence="2" type="ORF">HGH92_23590</name>
</gene>